<evidence type="ECO:0000313" key="3">
    <source>
        <dbReference type="Proteomes" id="UP000012081"/>
    </source>
</evidence>
<dbReference type="Pfam" id="PF12146">
    <property type="entry name" value="Hydrolase_4"/>
    <property type="match status" value="1"/>
</dbReference>
<dbReference type="AlphaFoldDB" id="M8DVF5"/>
<dbReference type="InterPro" id="IPR029058">
    <property type="entry name" value="AB_hydrolase_fold"/>
</dbReference>
<dbReference type="InterPro" id="IPR050266">
    <property type="entry name" value="AB_hydrolase_sf"/>
</dbReference>
<dbReference type="RefSeq" id="WP_003390519.1">
    <property type="nucleotide sequence ID" value="NZ_APBN01000011.1"/>
</dbReference>
<evidence type="ECO:0000313" key="2">
    <source>
        <dbReference type="EMBL" id="EMT50981.1"/>
    </source>
</evidence>
<dbReference type="PATRIC" id="fig|1300222.3.peg.4266"/>
<accession>M8DVF5</accession>
<dbReference type="EMBL" id="APBN01000011">
    <property type="protein sequence ID" value="EMT50981.1"/>
    <property type="molecule type" value="Genomic_DNA"/>
</dbReference>
<keyword evidence="3" id="KW-1185">Reference proteome</keyword>
<feature type="domain" description="Serine aminopeptidase S33" evidence="1">
    <location>
        <begin position="21"/>
        <end position="252"/>
    </location>
</feature>
<dbReference type="InterPro" id="IPR022742">
    <property type="entry name" value="Hydrolase_4"/>
</dbReference>
<dbReference type="SUPFAM" id="SSF53474">
    <property type="entry name" value="alpha/beta-Hydrolases"/>
    <property type="match status" value="1"/>
</dbReference>
<organism evidence="2 3">
    <name type="scientific">Brevibacillus borstelensis AK1</name>
    <dbReference type="NCBI Taxonomy" id="1300222"/>
    <lineage>
        <taxon>Bacteria</taxon>
        <taxon>Bacillati</taxon>
        <taxon>Bacillota</taxon>
        <taxon>Bacilli</taxon>
        <taxon>Bacillales</taxon>
        <taxon>Paenibacillaceae</taxon>
        <taxon>Brevibacillus</taxon>
    </lineage>
</organism>
<dbReference type="STRING" id="1300222.I532_20286"/>
<gene>
    <name evidence="2" type="ORF">I532_20286</name>
</gene>
<protein>
    <submittedName>
        <fullName evidence="2">Alpha/beta hydrolase</fullName>
    </submittedName>
</protein>
<reference evidence="2 3" key="1">
    <citation type="submission" date="2013-03" db="EMBL/GenBank/DDBJ databases">
        <title>Assembly of a new bacterial strain Brevibacillus borstelensis AK1.</title>
        <authorList>
            <person name="Rajan I."/>
            <person name="PoliReddy D."/>
            <person name="Sugumar T."/>
            <person name="Rathinam K."/>
            <person name="Alqarawi S."/>
            <person name="Khalil A.B."/>
            <person name="Sivakumar N."/>
        </authorList>
    </citation>
    <scope>NUCLEOTIDE SEQUENCE [LARGE SCALE GENOMIC DNA]</scope>
    <source>
        <strain evidence="2 3">AK1</strain>
    </source>
</reference>
<sequence length="277" mass="31913">MASNWKDTISYASYGEGKPLVVLHALGTDHRAMQAWMEPLFANRPGWQRIYIDLPAHGHSHVKEWVTTSEDILHVILGFLDDFIPEKRFTLAGKSYGGYIAQGIYAKRKELLDGFFLLAPALHLQKRTLPDKTILRQDEEMLHDLHPDIRTAFETLMVVQTRENLTRFLEEVQPGRLLADRDFLTSEWRTKGYFFSLDPIDSTSLFTAPTLFLLGRQDAICGYSDHWSMLEHFPHATFSILDSVGHMLEIEKRQLVQTLCGDWLDRVEHFVQKNSLG</sequence>
<dbReference type="Proteomes" id="UP000012081">
    <property type="component" value="Unassembled WGS sequence"/>
</dbReference>
<proteinExistence type="predicted"/>
<dbReference type="Gene3D" id="3.40.50.1820">
    <property type="entry name" value="alpha/beta hydrolase"/>
    <property type="match status" value="1"/>
</dbReference>
<dbReference type="GeneID" id="89499659"/>
<dbReference type="OrthoDB" id="6191536at2"/>
<dbReference type="GO" id="GO:0016787">
    <property type="term" value="F:hydrolase activity"/>
    <property type="evidence" value="ECO:0007669"/>
    <property type="project" value="UniProtKB-KW"/>
</dbReference>
<comment type="caution">
    <text evidence="2">The sequence shown here is derived from an EMBL/GenBank/DDBJ whole genome shotgun (WGS) entry which is preliminary data.</text>
</comment>
<dbReference type="PANTHER" id="PTHR43798">
    <property type="entry name" value="MONOACYLGLYCEROL LIPASE"/>
    <property type="match status" value="1"/>
</dbReference>
<name>M8DVF5_9BACL</name>
<dbReference type="PANTHER" id="PTHR43798:SF6">
    <property type="entry name" value="HYDROLASE, PUTATIVE (AFU_ORTHOLOGUE AFUA_4G13070)-RELATED"/>
    <property type="match status" value="1"/>
</dbReference>
<keyword evidence="2" id="KW-0378">Hydrolase</keyword>
<evidence type="ECO:0000259" key="1">
    <source>
        <dbReference type="Pfam" id="PF12146"/>
    </source>
</evidence>